<name>A0ABQ1F2B2_9SPHN</name>
<accession>A0ABQ1F2B2</accession>
<feature type="transmembrane region" description="Helical" evidence="1">
    <location>
        <begin position="196"/>
        <end position="215"/>
    </location>
</feature>
<gene>
    <name evidence="3" type="ORF">GCM10010923_01400</name>
</gene>
<dbReference type="EMBL" id="BMID01000001">
    <property type="protein sequence ID" value="GFZ97205.1"/>
    <property type="molecule type" value="Genomic_DNA"/>
</dbReference>
<keyword evidence="1" id="KW-0812">Transmembrane</keyword>
<reference evidence="4" key="1">
    <citation type="journal article" date="2019" name="Int. J. Syst. Evol. Microbiol.">
        <title>The Global Catalogue of Microorganisms (GCM) 10K type strain sequencing project: providing services to taxonomists for standard genome sequencing and annotation.</title>
        <authorList>
            <consortium name="The Broad Institute Genomics Platform"/>
            <consortium name="The Broad Institute Genome Sequencing Center for Infectious Disease"/>
            <person name="Wu L."/>
            <person name="Ma J."/>
        </authorList>
    </citation>
    <scope>NUCLEOTIDE SEQUENCE [LARGE SCALE GENOMIC DNA]</scope>
    <source>
        <strain evidence="4">CGMCC 1.15297</strain>
    </source>
</reference>
<evidence type="ECO:0000313" key="3">
    <source>
        <dbReference type="EMBL" id="GFZ97205.1"/>
    </source>
</evidence>
<feature type="transmembrane region" description="Helical" evidence="1">
    <location>
        <begin position="86"/>
        <end position="106"/>
    </location>
</feature>
<feature type="transmembrane region" description="Helical" evidence="1">
    <location>
        <begin position="136"/>
        <end position="157"/>
    </location>
</feature>
<sequence>MTDQSSSLVDTRGIVPAWGDVARFAIRPRLPQSMSGISPASLLATIKLYALDMVLMGIALLVFVAIEGAGFDLPSNELESIDLGPGMIAFIVLFAPIGEEIAFRGWLSGRPGALAAIALLALALAIGNLFDQSFGAATTVFLVTGCIVLALGSAYVLRDRPAFGWFARLFPLFFWLSTLGFAAIHLGNYADTEQMLWPLVIPQFIAGILFAYARVMHGLWSSILLHMLHNATFIALVLGGEALAVA</sequence>
<evidence type="ECO:0000256" key="1">
    <source>
        <dbReference type="SAM" id="Phobius"/>
    </source>
</evidence>
<organism evidence="3 4">
    <name type="scientific">Blastomonas marina</name>
    <dbReference type="NCBI Taxonomy" id="1867408"/>
    <lineage>
        <taxon>Bacteria</taxon>
        <taxon>Pseudomonadati</taxon>
        <taxon>Pseudomonadota</taxon>
        <taxon>Alphaproteobacteria</taxon>
        <taxon>Sphingomonadales</taxon>
        <taxon>Sphingomonadaceae</taxon>
        <taxon>Blastomonas</taxon>
    </lineage>
</organism>
<keyword evidence="1" id="KW-1133">Transmembrane helix</keyword>
<dbReference type="Proteomes" id="UP000603317">
    <property type="component" value="Unassembled WGS sequence"/>
</dbReference>
<dbReference type="Pfam" id="PF02517">
    <property type="entry name" value="Rce1-like"/>
    <property type="match status" value="1"/>
</dbReference>
<comment type="caution">
    <text evidence="3">The sequence shown here is derived from an EMBL/GenBank/DDBJ whole genome shotgun (WGS) entry which is preliminary data.</text>
</comment>
<keyword evidence="1" id="KW-0472">Membrane</keyword>
<keyword evidence="4" id="KW-1185">Reference proteome</keyword>
<proteinExistence type="predicted"/>
<protein>
    <recommendedName>
        <fullName evidence="2">CAAX prenyl protease 2/Lysostaphin resistance protein A-like domain-containing protein</fullName>
    </recommendedName>
</protein>
<dbReference type="InterPro" id="IPR003675">
    <property type="entry name" value="Rce1/LyrA-like_dom"/>
</dbReference>
<feature type="transmembrane region" description="Helical" evidence="1">
    <location>
        <begin position="48"/>
        <end position="66"/>
    </location>
</feature>
<dbReference type="RefSeq" id="WP_188640879.1">
    <property type="nucleotide sequence ID" value="NZ_BMID01000001.1"/>
</dbReference>
<evidence type="ECO:0000259" key="2">
    <source>
        <dbReference type="Pfam" id="PF02517"/>
    </source>
</evidence>
<feature type="transmembrane region" description="Helical" evidence="1">
    <location>
        <begin position="169"/>
        <end position="190"/>
    </location>
</feature>
<feature type="domain" description="CAAX prenyl protease 2/Lysostaphin resistance protein A-like" evidence="2">
    <location>
        <begin position="87"/>
        <end position="231"/>
    </location>
</feature>
<evidence type="ECO:0000313" key="4">
    <source>
        <dbReference type="Proteomes" id="UP000603317"/>
    </source>
</evidence>
<feature type="transmembrane region" description="Helical" evidence="1">
    <location>
        <begin position="113"/>
        <end position="130"/>
    </location>
</feature>
<feature type="transmembrane region" description="Helical" evidence="1">
    <location>
        <begin position="227"/>
        <end position="245"/>
    </location>
</feature>